<protein>
    <submittedName>
        <fullName evidence="1">Uncharacterized protein</fullName>
    </submittedName>
</protein>
<dbReference type="GeneID" id="20315514"/>
<reference evidence="1 2" key="1">
    <citation type="submission" date="2013-11" db="EMBL/GenBank/DDBJ databases">
        <title>Opisthorchis viverrini - life in the bile duct.</title>
        <authorList>
            <person name="Young N.D."/>
            <person name="Nagarajan N."/>
            <person name="Lin S.J."/>
            <person name="Korhonen P.K."/>
            <person name="Jex A.R."/>
            <person name="Hall R.S."/>
            <person name="Safavi-Hemami H."/>
            <person name="Kaewkong W."/>
            <person name="Bertrand D."/>
            <person name="Gao S."/>
            <person name="Seet Q."/>
            <person name="Wongkham S."/>
            <person name="Teh B.T."/>
            <person name="Wongkham C."/>
            <person name="Intapan P.M."/>
            <person name="Maleewong W."/>
            <person name="Yang X."/>
            <person name="Hu M."/>
            <person name="Wang Z."/>
            <person name="Hofmann A."/>
            <person name="Sternberg P.W."/>
            <person name="Tan P."/>
            <person name="Wang J."/>
            <person name="Gasser R.B."/>
        </authorList>
    </citation>
    <scope>NUCLEOTIDE SEQUENCE [LARGE SCALE GENOMIC DNA]</scope>
</reference>
<gene>
    <name evidence="1" type="ORF">T265_01326</name>
</gene>
<dbReference type="RefSeq" id="XP_009163596.1">
    <property type="nucleotide sequence ID" value="XM_009165332.1"/>
</dbReference>
<accession>A0A075AJ24</accession>
<keyword evidence="2" id="KW-1185">Reference proteome</keyword>
<evidence type="ECO:0000313" key="2">
    <source>
        <dbReference type="Proteomes" id="UP000054324"/>
    </source>
</evidence>
<name>A0A075AJ24_OPIVI</name>
<proteinExistence type="predicted"/>
<sequence>MKQFGHNKEEKLGLNVRPSLKARIRHVQKPTYSITKVNQHKEQKSGNTMRCAASSVIRLVQHPFRKLRDASSKPGAIACSFG</sequence>
<dbReference type="CTD" id="20315514"/>
<dbReference type="EMBL" id="KL596632">
    <property type="protein sequence ID" value="KER32639.1"/>
    <property type="molecule type" value="Genomic_DNA"/>
</dbReference>
<dbReference type="KEGG" id="ovi:T265_01326"/>
<evidence type="ECO:0000313" key="1">
    <source>
        <dbReference type="EMBL" id="KER32639.1"/>
    </source>
</evidence>
<dbReference type="AlphaFoldDB" id="A0A075AJ24"/>
<organism evidence="1 2">
    <name type="scientific">Opisthorchis viverrini</name>
    <name type="common">Southeast Asian liver fluke</name>
    <dbReference type="NCBI Taxonomy" id="6198"/>
    <lineage>
        <taxon>Eukaryota</taxon>
        <taxon>Metazoa</taxon>
        <taxon>Spiralia</taxon>
        <taxon>Lophotrochozoa</taxon>
        <taxon>Platyhelminthes</taxon>
        <taxon>Trematoda</taxon>
        <taxon>Digenea</taxon>
        <taxon>Opisthorchiida</taxon>
        <taxon>Opisthorchiata</taxon>
        <taxon>Opisthorchiidae</taxon>
        <taxon>Opisthorchis</taxon>
    </lineage>
</organism>
<dbReference type="Proteomes" id="UP000054324">
    <property type="component" value="Unassembled WGS sequence"/>
</dbReference>